<evidence type="ECO:0000256" key="3">
    <source>
        <dbReference type="SAM" id="MobiDB-lite"/>
    </source>
</evidence>
<comment type="similarity">
    <text evidence="1">Belongs to the peptidase S13 family.</text>
</comment>
<gene>
    <name evidence="5" type="ORF">C3B54_111693</name>
</gene>
<evidence type="ECO:0000313" key="5">
    <source>
        <dbReference type="EMBL" id="AVG24626.1"/>
    </source>
</evidence>
<keyword evidence="5" id="KW-0645">Protease</keyword>
<dbReference type="AlphaFoldDB" id="A0A2L2BSH6"/>
<dbReference type="GO" id="GO:0004185">
    <property type="term" value="F:serine-type carboxypeptidase activity"/>
    <property type="evidence" value="ECO:0007669"/>
    <property type="project" value="InterPro"/>
</dbReference>
<accession>A0A2L2BSH6</accession>
<dbReference type="InterPro" id="IPR000667">
    <property type="entry name" value="Peptidase_S13"/>
</dbReference>
<dbReference type="PRINTS" id="PR00922">
    <property type="entry name" value="DADACBPTASE3"/>
</dbReference>
<dbReference type="SUPFAM" id="SSF56601">
    <property type="entry name" value="beta-lactamase/transpeptidase-like"/>
    <property type="match status" value="1"/>
</dbReference>
<keyword evidence="5" id="KW-0121">Carboxypeptidase</keyword>
<keyword evidence="2" id="KW-0378">Hydrolase</keyword>
<dbReference type="Gene3D" id="3.40.710.10">
    <property type="entry name" value="DD-peptidase/beta-lactamase superfamily"/>
    <property type="match status" value="2"/>
</dbReference>
<evidence type="ECO:0000256" key="4">
    <source>
        <dbReference type="SAM" id="SignalP"/>
    </source>
</evidence>
<protein>
    <submittedName>
        <fullName evidence="5">D-alanyl-D-alanine carboxypeptidase / D-alanyl-D-alanine-endopeptidase</fullName>
    </submittedName>
</protein>
<evidence type="ECO:0000256" key="1">
    <source>
        <dbReference type="ARBA" id="ARBA00006096"/>
    </source>
</evidence>
<dbReference type="EMBL" id="CP026923">
    <property type="protein sequence ID" value="AVG24626.1"/>
    <property type="molecule type" value="Genomic_DNA"/>
</dbReference>
<feature type="chain" id="PRO_5038792682" evidence="4">
    <location>
        <begin position="38"/>
        <end position="525"/>
    </location>
</feature>
<dbReference type="PANTHER" id="PTHR30023">
    <property type="entry name" value="D-ALANYL-D-ALANINE CARBOXYPEPTIDASE"/>
    <property type="match status" value="1"/>
</dbReference>
<dbReference type="OrthoDB" id="56883at2"/>
<keyword evidence="4" id="KW-0732">Signal</keyword>
<dbReference type="KEGG" id="psai:C3B54_111693"/>
<dbReference type="InterPro" id="IPR012338">
    <property type="entry name" value="Beta-lactam/transpept-like"/>
</dbReference>
<name>A0A2L2BSH6_9MICO</name>
<dbReference type="Proteomes" id="UP000243077">
    <property type="component" value="Chromosome"/>
</dbReference>
<feature type="region of interest" description="Disordered" evidence="3">
    <location>
        <begin position="39"/>
        <end position="66"/>
    </location>
</feature>
<evidence type="ECO:0000313" key="6">
    <source>
        <dbReference type="Proteomes" id="UP000243077"/>
    </source>
</evidence>
<evidence type="ECO:0000256" key="2">
    <source>
        <dbReference type="ARBA" id="ARBA00022801"/>
    </source>
</evidence>
<dbReference type="GO" id="GO:0006508">
    <property type="term" value="P:proteolysis"/>
    <property type="evidence" value="ECO:0007669"/>
    <property type="project" value="InterPro"/>
</dbReference>
<dbReference type="GO" id="GO:0000270">
    <property type="term" value="P:peptidoglycan metabolic process"/>
    <property type="evidence" value="ECO:0007669"/>
    <property type="project" value="TreeGrafter"/>
</dbReference>
<dbReference type="PANTHER" id="PTHR30023:SF0">
    <property type="entry name" value="PENICILLIN-SENSITIVE CARBOXYPEPTIDASE A"/>
    <property type="match status" value="1"/>
</dbReference>
<keyword evidence="6" id="KW-1185">Reference proteome</keyword>
<dbReference type="RefSeq" id="WP_104914080.1">
    <property type="nucleotide sequence ID" value="NZ_CP026923.1"/>
</dbReference>
<feature type="signal peptide" evidence="4">
    <location>
        <begin position="1"/>
        <end position="37"/>
    </location>
</feature>
<organism evidence="5 6">
    <name type="scientific">Pontimonas salivibrio</name>
    <dbReference type="NCBI Taxonomy" id="1159327"/>
    <lineage>
        <taxon>Bacteria</taxon>
        <taxon>Bacillati</taxon>
        <taxon>Actinomycetota</taxon>
        <taxon>Actinomycetes</taxon>
        <taxon>Micrococcales</taxon>
        <taxon>Microbacteriaceae</taxon>
        <taxon>Pontimonas</taxon>
    </lineage>
</organism>
<proteinExistence type="inferred from homology"/>
<sequence length="525" mass="54905">MQRLVKNVFPVLTTALVWVLVAVAGFALGATSTQADAGVNDSFGVEPDDPQALPSHPRGGDEVDYREGNLVDDTSRAGESVGGYFDTSVQPLRVRTCQIPDSLTQGATGQWGVAVSLLGEESADGSSLLGINEGTPVAPASVVKLFTAVAALETLGPDFRFRTKVMEGDVPGEIWLVGGGDVTLTRATGGNYYDSEAHLEELAAATVATLATGSSGSEPTTGAVIERVWVDDSRYERFADWDDSWRPGSAALGYVAPVSPLQVDGDRDDPALRLSPRSTDPSARAATWFGDALWRSGGGSPEVVFAQGAPEGRLLAEVSSAPLTQLLRIMLVDSDNSLAEVISREVALSLDPSGELGLTPGEAVLEAVRAVVDRSHGMSADVSEADLLEGAVIHDGSGLSALSALSPRSVLALLHIIERSPKLEPVREGLPVAGESGSLRNRYQSVSSDLQGLVQAKTGSIRGTRSLAGYLESPEGESSAGDRLAFSVVLSGNRVSDASRRDIDRLVGALAQCGENLADWNDSNN</sequence>
<dbReference type="Pfam" id="PF02113">
    <property type="entry name" value="Peptidase_S13"/>
    <property type="match status" value="2"/>
</dbReference>
<reference evidence="5 6" key="1">
    <citation type="submission" date="2018-02" db="EMBL/GenBank/DDBJ databases">
        <title>Complete genome of the streamlined marine actinobacterium Pontimonas salivibrio CL-TW6 adapted to coastal planktonic lifestype.</title>
        <authorList>
            <person name="Cho B.C."/>
            <person name="Hardies S.C."/>
            <person name="Jang G.I."/>
            <person name="Hwang C.Y."/>
        </authorList>
    </citation>
    <scope>NUCLEOTIDE SEQUENCE [LARGE SCALE GENOMIC DNA]</scope>
    <source>
        <strain evidence="5 6">CL-TW6</strain>
    </source>
</reference>